<keyword evidence="3 5" id="KW-1015">Disulfide bond</keyword>
<evidence type="ECO:0000313" key="6">
    <source>
        <dbReference type="Proteomes" id="UP000694865"/>
    </source>
</evidence>
<dbReference type="Proteomes" id="UP000694865">
    <property type="component" value="Unplaced"/>
</dbReference>
<evidence type="ECO:0000256" key="3">
    <source>
        <dbReference type="ARBA" id="ARBA00023157"/>
    </source>
</evidence>
<dbReference type="InterPro" id="IPR002640">
    <property type="entry name" value="Arylesterase"/>
</dbReference>
<dbReference type="Pfam" id="PF01731">
    <property type="entry name" value="Arylesterase"/>
    <property type="match status" value="1"/>
</dbReference>
<evidence type="ECO:0000256" key="2">
    <source>
        <dbReference type="ARBA" id="ARBA00022801"/>
    </source>
</evidence>
<dbReference type="GeneID" id="100378655"/>
<dbReference type="Gene3D" id="2.120.10.30">
    <property type="entry name" value="TolB, C-terminal domain"/>
    <property type="match status" value="1"/>
</dbReference>
<sequence>MVLRLISVVILAVIVARVCNFVYVSGFHKPIYKQYPGPCRLVPGVDRGSEDITVSSEGLAFISSGLSSPRFVHDPQRHAEGVKGRILLFDYSHPEKNTTELSIVGNFSNNHFDPHGISLYQNPVTGETRLFVVNHLPDFKDSVEIFRFMEKEKSLYHLKTCQGEHMYSLNDVLAVGPESFYFTNDMFFTQGILRILELYAGMAWGGVGLYDVTDKILLQGMMFANGINMSPDGRLVYVAEFVRNTVNIYKRVPEDNSLIIQKVIYTYTSVDNIEVDKKTGDIWLGCHPALYTTIKHMENTTKPAASQVLRLRLSSNSDPYDKAELRQFFMDGGELISASSVASMYNDAMLIGSVTDRMVYCEIKTI</sequence>
<accession>A0ABM0GKL9</accession>
<keyword evidence="6" id="KW-1185">Reference proteome</keyword>
<reference evidence="7" key="1">
    <citation type="submission" date="2025-08" db="UniProtKB">
        <authorList>
            <consortium name="RefSeq"/>
        </authorList>
    </citation>
    <scope>IDENTIFICATION</scope>
    <source>
        <tissue evidence="7">Testes</tissue>
    </source>
</reference>
<dbReference type="PRINTS" id="PR01785">
    <property type="entry name" value="PARAOXONASE"/>
</dbReference>
<proteinExistence type="inferred from homology"/>
<comment type="catalytic activity">
    <reaction evidence="5">
        <text>a phenyl acetate + H2O = a phenol + acetate + H(+)</text>
        <dbReference type="Rhea" id="RHEA:17309"/>
        <dbReference type="ChEBI" id="CHEBI:15377"/>
        <dbReference type="ChEBI" id="CHEBI:15378"/>
        <dbReference type="ChEBI" id="CHEBI:30089"/>
        <dbReference type="ChEBI" id="CHEBI:33853"/>
        <dbReference type="ChEBI" id="CHEBI:140310"/>
        <dbReference type="EC" id="3.1.1.2"/>
    </reaction>
</comment>
<gene>
    <name evidence="7" type="primary">LOC100378655</name>
</gene>
<dbReference type="PANTHER" id="PTHR11799:SF12">
    <property type="entry name" value="PARAOXONASE-RELATED"/>
    <property type="match status" value="1"/>
</dbReference>
<keyword evidence="5" id="KW-0479">Metal-binding</keyword>
<keyword evidence="2 5" id="KW-0378">Hydrolase</keyword>
<dbReference type="PANTHER" id="PTHR11799">
    <property type="entry name" value="PARAOXONASE"/>
    <property type="match status" value="1"/>
</dbReference>
<evidence type="ECO:0000256" key="4">
    <source>
        <dbReference type="ARBA" id="ARBA00023180"/>
    </source>
</evidence>
<name>A0ABM0GKL9_SACKO</name>
<dbReference type="InterPro" id="IPR051288">
    <property type="entry name" value="Serum_paraoxonase/arylesterase"/>
</dbReference>
<comment type="cofactor">
    <cofactor evidence="5">
        <name>Ca(2+)</name>
        <dbReference type="ChEBI" id="CHEBI:29108"/>
    </cofactor>
    <text evidence="5">Binds 2 calcium ions per subunit.</text>
</comment>
<organism evidence="6 7">
    <name type="scientific">Saccoglossus kowalevskii</name>
    <name type="common">Acorn worm</name>
    <dbReference type="NCBI Taxonomy" id="10224"/>
    <lineage>
        <taxon>Eukaryota</taxon>
        <taxon>Metazoa</taxon>
        <taxon>Hemichordata</taxon>
        <taxon>Enteropneusta</taxon>
        <taxon>Harrimaniidae</taxon>
        <taxon>Saccoglossus</taxon>
    </lineage>
</organism>
<dbReference type="SUPFAM" id="SSF63829">
    <property type="entry name" value="Calcium-dependent phosphotriesterase"/>
    <property type="match status" value="1"/>
</dbReference>
<dbReference type="EC" id="3.1.1.2" evidence="5"/>
<dbReference type="InterPro" id="IPR011042">
    <property type="entry name" value="6-blade_b-propeller_TolB-like"/>
</dbReference>
<evidence type="ECO:0000256" key="1">
    <source>
        <dbReference type="ARBA" id="ARBA00008595"/>
    </source>
</evidence>
<keyword evidence="4 5" id="KW-0325">Glycoprotein</keyword>
<keyword evidence="5" id="KW-0106">Calcium</keyword>
<dbReference type="RefSeq" id="XP_002731966.1">
    <property type="nucleotide sequence ID" value="XM_002731920.2"/>
</dbReference>
<evidence type="ECO:0000256" key="5">
    <source>
        <dbReference type="RuleBase" id="RU368025"/>
    </source>
</evidence>
<protein>
    <recommendedName>
        <fullName evidence="5">Paraoxonase</fullName>
        <ecNumber evidence="5">3.1.1.2</ecNumber>
    </recommendedName>
</protein>
<comment type="similarity">
    <text evidence="1 5">Belongs to the paraoxonase family.</text>
</comment>
<evidence type="ECO:0000313" key="7">
    <source>
        <dbReference type="RefSeq" id="XP_002731966.1"/>
    </source>
</evidence>